<comment type="caution">
    <text evidence="12">The sequence shown here is derived from an EMBL/GenBank/DDBJ whole genome shotgun (WGS) entry which is preliminary data.</text>
</comment>
<dbReference type="EMBL" id="JACJHR010000156">
    <property type="protein sequence ID" value="MBB2506235.1"/>
    <property type="molecule type" value="Genomic_DNA"/>
</dbReference>
<keyword evidence="9" id="KW-0472">Membrane</keyword>
<dbReference type="InterPro" id="IPR035668">
    <property type="entry name" value="Amicyanin"/>
</dbReference>
<feature type="compositionally biased region" description="Low complexity" evidence="8">
    <location>
        <begin position="123"/>
        <end position="160"/>
    </location>
</feature>
<feature type="binding site" evidence="7">
    <location>
        <position position="97"/>
    </location>
    <ligand>
        <name>Cu cation</name>
        <dbReference type="ChEBI" id="CHEBI:23378"/>
    </ligand>
</feature>
<dbReference type="PANTHER" id="PTHR36507">
    <property type="entry name" value="BLL1555 PROTEIN"/>
    <property type="match status" value="1"/>
</dbReference>
<dbReference type="Gene3D" id="2.60.40.420">
    <property type="entry name" value="Cupredoxins - blue copper proteins"/>
    <property type="match status" value="1"/>
</dbReference>
<dbReference type="RefSeq" id="WP_183127841.1">
    <property type="nucleotide sequence ID" value="NZ_JACJHR010000156.1"/>
</dbReference>
<reference evidence="12 13" key="1">
    <citation type="submission" date="2020-08" db="EMBL/GenBank/DDBJ databases">
        <title>Amycolatopsis echigonensis JCM 21831.</title>
        <authorList>
            <person name="Tedsree N."/>
            <person name="Kuncharoen N."/>
            <person name="Likhitwitayawuid K."/>
            <person name="Tanasupawat S."/>
        </authorList>
    </citation>
    <scope>NUCLEOTIDE SEQUENCE [LARGE SCALE GENOMIC DNA]</scope>
    <source>
        <strain evidence="12 13">JCM 21831</strain>
    </source>
</reference>
<dbReference type="InterPro" id="IPR002386">
    <property type="entry name" value="Amicyanin/Pseudoazurin"/>
</dbReference>
<feature type="signal peptide" evidence="10">
    <location>
        <begin position="1"/>
        <end position="24"/>
    </location>
</feature>
<dbReference type="PRINTS" id="PR00155">
    <property type="entry name" value="AMICYANIN"/>
</dbReference>
<dbReference type="AlphaFoldDB" id="A0A8E2BAE5"/>
<evidence type="ECO:0000256" key="2">
    <source>
        <dbReference type="ARBA" id="ARBA00022448"/>
    </source>
</evidence>
<feature type="transmembrane region" description="Helical" evidence="9">
    <location>
        <begin position="189"/>
        <end position="207"/>
    </location>
</feature>
<gene>
    <name evidence="12" type="ORF">H5411_44900</name>
</gene>
<evidence type="ECO:0000313" key="13">
    <source>
        <dbReference type="Proteomes" id="UP000550260"/>
    </source>
</evidence>
<evidence type="ECO:0000256" key="4">
    <source>
        <dbReference type="ARBA" id="ARBA00022764"/>
    </source>
</evidence>
<dbReference type="GO" id="GO:0042597">
    <property type="term" value="C:periplasmic space"/>
    <property type="evidence" value="ECO:0007669"/>
    <property type="project" value="UniProtKB-SubCell"/>
</dbReference>
<accession>A0A8E2BAE5</accession>
<evidence type="ECO:0000259" key="11">
    <source>
        <dbReference type="Pfam" id="PF00127"/>
    </source>
</evidence>
<dbReference type="InterPro" id="IPR052721">
    <property type="entry name" value="ET_Amicyanin"/>
</dbReference>
<organism evidence="12 13">
    <name type="scientific">Amycolatopsis echigonensis</name>
    <dbReference type="NCBI Taxonomy" id="2576905"/>
    <lineage>
        <taxon>Bacteria</taxon>
        <taxon>Bacillati</taxon>
        <taxon>Actinomycetota</taxon>
        <taxon>Actinomycetes</taxon>
        <taxon>Pseudonocardiales</taxon>
        <taxon>Pseudonocardiaceae</taxon>
        <taxon>Amycolatopsis</taxon>
    </lineage>
</organism>
<dbReference type="SUPFAM" id="SSF49503">
    <property type="entry name" value="Cupredoxins"/>
    <property type="match status" value="1"/>
</dbReference>
<sequence length="211" mass="21324">MKRFFALLAVAVLCVLAAPVTAPAAAATQTVMMQDYAYSPASLTVHVGDTVTWVQHDTAPHDVVTTSAPVAFRSPQLSQGQSWSYTFSTPGTYSYYCSVHPDMRAQVIVQPAPAAQPPPPPTRASAVAPASRPASAPSRTAVAAPPVAAAPPSSSTVASSVAPSQPVAAPASSAPVAQAAATTSIDPKLLVAGLVTAVAIGCLLLLTSRKA</sequence>
<dbReference type="Pfam" id="PF00127">
    <property type="entry name" value="Copper-bind"/>
    <property type="match status" value="1"/>
</dbReference>
<evidence type="ECO:0000256" key="10">
    <source>
        <dbReference type="SAM" id="SignalP"/>
    </source>
</evidence>
<dbReference type="PANTHER" id="PTHR36507:SF1">
    <property type="entry name" value="BLL1555 PROTEIN"/>
    <property type="match status" value="1"/>
</dbReference>
<keyword evidence="5" id="KW-0249">Electron transport</keyword>
<keyword evidence="10" id="KW-0732">Signal</keyword>
<proteinExistence type="predicted"/>
<dbReference type="InterPro" id="IPR008972">
    <property type="entry name" value="Cupredoxin"/>
</dbReference>
<dbReference type="GO" id="GO:0009055">
    <property type="term" value="F:electron transfer activity"/>
    <property type="evidence" value="ECO:0007669"/>
    <property type="project" value="InterPro"/>
</dbReference>
<keyword evidence="4" id="KW-0574">Periplasm</keyword>
<evidence type="ECO:0000256" key="7">
    <source>
        <dbReference type="PIRSR" id="PIRSR602386-1"/>
    </source>
</evidence>
<keyword evidence="6 7" id="KW-0186">Copper</keyword>
<protein>
    <submittedName>
        <fullName evidence="12">Cupredoxin family copper-binding protein</fullName>
    </submittedName>
</protein>
<feature type="region of interest" description="Disordered" evidence="8">
    <location>
        <begin position="112"/>
        <end position="160"/>
    </location>
</feature>
<evidence type="ECO:0000256" key="9">
    <source>
        <dbReference type="SAM" id="Phobius"/>
    </source>
</evidence>
<feature type="binding site" evidence="7">
    <location>
        <position position="100"/>
    </location>
    <ligand>
        <name>Cu cation</name>
        <dbReference type="ChEBI" id="CHEBI:23378"/>
    </ligand>
</feature>
<keyword evidence="9" id="KW-0812">Transmembrane</keyword>
<dbReference type="InterPro" id="IPR000923">
    <property type="entry name" value="BlueCu_1"/>
</dbReference>
<dbReference type="Proteomes" id="UP000550260">
    <property type="component" value="Unassembled WGS sequence"/>
</dbReference>
<keyword evidence="9" id="KW-1133">Transmembrane helix</keyword>
<keyword evidence="2" id="KW-0813">Transport</keyword>
<evidence type="ECO:0000256" key="5">
    <source>
        <dbReference type="ARBA" id="ARBA00022982"/>
    </source>
</evidence>
<evidence type="ECO:0000256" key="6">
    <source>
        <dbReference type="ARBA" id="ARBA00023008"/>
    </source>
</evidence>
<evidence type="ECO:0000256" key="8">
    <source>
        <dbReference type="SAM" id="MobiDB-lite"/>
    </source>
</evidence>
<feature type="chain" id="PRO_5038941203" evidence="10">
    <location>
        <begin position="25"/>
        <end position="211"/>
    </location>
</feature>
<evidence type="ECO:0000313" key="12">
    <source>
        <dbReference type="EMBL" id="MBB2506235.1"/>
    </source>
</evidence>
<dbReference type="CDD" id="cd13921">
    <property type="entry name" value="Amicyanin"/>
    <property type="match status" value="1"/>
</dbReference>
<evidence type="ECO:0000256" key="1">
    <source>
        <dbReference type="ARBA" id="ARBA00004418"/>
    </source>
</evidence>
<comment type="cofactor">
    <cofactor evidence="7">
        <name>Cu cation</name>
        <dbReference type="ChEBI" id="CHEBI:23378"/>
    </cofactor>
    <text evidence="7">Binds 1 copper ion per subunit.</text>
</comment>
<feature type="binding site" evidence="7">
    <location>
        <position position="61"/>
    </location>
    <ligand>
        <name>Cu cation</name>
        <dbReference type="ChEBI" id="CHEBI:23378"/>
    </ligand>
</feature>
<evidence type="ECO:0000256" key="3">
    <source>
        <dbReference type="ARBA" id="ARBA00022723"/>
    </source>
</evidence>
<comment type="subcellular location">
    <subcellularLocation>
        <location evidence="1">Periplasm</location>
    </subcellularLocation>
</comment>
<name>A0A8E2BAE5_9PSEU</name>
<keyword evidence="3 7" id="KW-0479">Metal-binding</keyword>
<feature type="domain" description="Blue (type 1) copper" evidence="11">
    <location>
        <begin position="31"/>
        <end position="110"/>
    </location>
</feature>
<dbReference type="GO" id="GO:0005507">
    <property type="term" value="F:copper ion binding"/>
    <property type="evidence" value="ECO:0007669"/>
    <property type="project" value="InterPro"/>
</dbReference>